<dbReference type="CDD" id="cd00118">
    <property type="entry name" value="LysM"/>
    <property type="match status" value="1"/>
</dbReference>
<protein>
    <submittedName>
        <fullName evidence="2">LysM domain-containing protein</fullName>
    </submittedName>
</protein>
<dbReference type="Pfam" id="PF12673">
    <property type="entry name" value="SipL"/>
    <property type="match status" value="3"/>
</dbReference>
<reference evidence="2 3" key="1">
    <citation type="submission" date="2016-11" db="EMBL/GenBank/DDBJ databases">
        <authorList>
            <person name="Jaros S."/>
            <person name="Januszkiewicz K."/>
            <person name="Wedrychowicz H."/>
        </authorList>
    </citation>
    <scope>NUCLEOTIDE SEQUENCE [LARGE SCALE GENOMIC DNA]</scope>
    <source>
        <strain evidence="2 3">DSM 14501</strain>
    </source>
</reference>
<sequence>MSANVVREIIKLDRMVGMENVQAMVEVDAVVPDSKPDISEVLSVEGKINILDKEIIQGKIVIDGVVNFNILYAGANSQMPVHNMKALASFTQNIEIDEIDGGMEPEIDYTIEHIDYNIANERKISLKAVLNLTGKTFKTEDISILKKIEGLDNIQVLKENLKYDRKIGSNLAQTVLRETFELAEETPEIAEVLETKGIAVVNEVRVTDGKVIVGGNIKLTMLYLTEEPRNPVQEIKQEIPFNHFVEVPKALSDMECMANVIVDEVFVEVKKNIEEKNKVYYLEVVLKTDAKVYYKDEEEVILDAYCPSRSIKIEKNNIKFLRNIGRNSSHTVVKEILDIPENYPNVFKIFTVKAKPMITDYKLVDEKNIVEGFINVDVLYIADTEDMEIRAFSTEVPFRHYVEIPGVNGNMMASAGLSIENVDFSSINSKQVEVKFDLNIYSEASEECEVEVITNIEDLGEEVVEDNNASITVYFVQEGDNLWNIAKRYNTTIKEILHANDISDGDSVKPGDKIIIQKTYEYKM</sequence>
<dbReference type="Proteomes" id="UP000184082">
    <property type="component" value="Unassembled WGS sequence"/>
</dbReference>
<dbReference type="Pfam" id="PF01476">
    <property type="entry name" value="LysM"/>
    <property type="match status" value="1"/>
</dbReference>
<dbReference type="InterPro" id="IPR024300">
    <property type="entry name" value="SipL_SPOCS_dom"/>
</dbReference>
<dbReference type="STRING" id="1121266.SAMN02745883_02221"/>
<evidence type="ECO:0000259" key="1">
    <source>
        <dbReference type="PROSITE" id="PS51782"/>
    </source>
</evidence>
<dbReference type="PANTHER" id="PTHR33734">
    <property type="entry name" value="LYSM DOMAIN-CONTAINING GPI-ANCHORED PROTEIN 2"/>
    <property type="match status" value="1"/>
</dbReference>
<dbReference type="RefSeq" id="WP_072968532.1">
    <property type="nucleotide sequence ID" value="NZ_FRAJ01000023.1"/>
</dbReference>
<dbReference type="SMART" id="SM00257">
    <property type="entry name" value="LysM"/>
    <property type="match status" value="1"/>
</dbReference>
<proteinExistence type="predicted"/>
<keyword evidence="3" id="KW-1185">Reference proteome</keyword>
<dbReference type="InterPro" id="IPR018392">
    <property type="entry name" value="LysM"/>
</dbReference>
<dbReference type="InterPro" id="IPR036779">
    <property type="entry name" value="LysM_dom_sf"/>
</dbReference>
<feature type="domain" description="LysM" evidence="1">
    <location>
        <begin position="472"/>
        <end position="516"/>
    </location>
</feature>
<evidence type="ECO:0000313" key="3">
    <source>
        <dbReference type="Proteomes" id="UP000184082"/>
    </source>
</evidence>
<dbReference type="PANTHER" id="PTHR33734:SF22">
    <property type="entry name" value="MEMBRANE-BOUND LYTIC MUREIN TRANSGLYCOSYLASE D"/>
    <property type="match status" value="1"/>
</dbReference>
<accession>A0A1M6T367</accession>
<dbReference type="AlphaFoldDB" id="A0A1M6T367"/>
<dbReference type="PROSITE" id="PS51782">
    <property type="entry name" value="LYSM"/>
    <property type="match status" value="1"/>
</dbReference>
<name>A0A1M6T367_9FIRM</name>
<dbReference type="SUPFAM" id="SSF54106">
    <property type="entry name" value="LysM domain"/>
    <property type="match status" value="1"/>
</dbReference>
<gene>
    <name evidence="2" type="ORF">SAMN02745883_02221</name>
</gene>
<dbReference type="EMBL" id="FRAJ01000023">
    <property type="protein sequence ID" value="SHK51387.1"/>
    <property type="molecule type" value="Genomic_DNA"/>
</dbReference>
<evidence type="ECO:0000313" key="2">
    <source>
        <dbReference type="EMBL" id="SHK51387.1"/>
    </source>
</evidence>
<organism evidence="2 3">
    <name type="scientific">Caminicella sporogenes DSM 14501</name>
    <dbReference type="NCBI Taxonomy" id="1121266"/>
    <lineage>
        <taxon>Bacteria</taxon>
        <taxon>Bacillati</taxon>
        <taxon>Bacillota</taxon>
        <taxon>Clostridia</taxon>
        <taxon>Peptostreptococcales</taxon>
        <taxon>Caminicellaceae</taxon>
        <taxon>Caminicella</taxon>
    </lineage>
</organism>
<dbReference type="GO" id="GO:0008932">
    <property type="term" value="F:lytic endotransglycosylase activity"/>
    <property type="evidence" value="ECO:0007669"/>
    <property type="project" value="TreeGrafter"/>
</dbReference>
<dbReference type="Gene3D" id="3.10.350.10">
    <property type="entry name" value="LysM domain"/>
    <property type="match status" value="1"/>
</dbReference>